<dbReference type="SUPFAM" id="SSF46894">
    <property type="entry name" value="C-terminal effector domain of the bipartite response regulators"/>
    <property type="match status" value="1"/>
</dbReference>
<dbReference type="SMART" id="SM00421">
    <property type="entry name" value="HTH_LUXR"/>
    <property type="match status" value="1"/>
</dbReference>
<dbReference type="EMBL" id="FNVU01000012">
    <property type="protein sequence ID" value="SEG80610.1"/>
    <property type="molecule type" value="Genomic_DNA"/>
</dbReference>
<dbReference type="InterPro" id="IPR000792">
    <property type="entry name" value="Tscrpt_reg_LuxR_C"/>
</dbReference>
<accession>A0A1H6D5M1</accession>
<evidence type="ECO:0000256" key="1">
    <source>
        <dbReference type="SAM" id="MobiDB-lite"/>
    </source>
</evidence>
<evidence type="ECO:0000313" key="3">
    <source>
        <dbReference type="EMBL" id="SEG80610.1"/>
    </source>
</evidence>
<name>A0A1H6D5M1_9ACTN</name>
<gene>
    <name evidence="3" type="ORF">SAMN05216223_11263</name>
</gene>
<protein>
    <recommendedName>
        <fullName evidence="2">HTH luxR-type domain-containing protein</fullName>
    </recommendedName>
</protein>
<dbReference type="AlphaFoldDB" id="A0A1H6D5M1"/>
<feature type="region of interest" description="Disordered" evidence="1">
    <location>
        <begin position="236"/>
        <end position="264"/>
    </location>
</feature>
<keyword evidence="4" id="KW-1185">Reference proteome</keyword>
<feature type="domain" description="HTH luxR-type" evidence="2">
    <location>
        <begin position="258"/>
        <end position="315"/>
    </location>
</feature>
<dbReference type="InterPro" id="IPR051797">
    <property type="entry name" value="TrmB-like"/>
</dbReference>
<dbReference type="PANTHER" id="PTHR34293">
    <property type="entry name" value="HTH-TYPE TRANSCRIPTIONAL REGULATOR TRMBL2"/>
    <property type="match status" value="1"/>
</dbReference>
<evidence type="ECO:0000313" key="4">
    <source>
        <dbReference type="Proteomes" id="UP000236754"/>
    </source>
</evidence>
<sequence length="328" mass="34876">MAAQAGITVDQAVARLEEMAAHGLVVGEQPPPFGDGDPRGAAARTYRASSPSVALTPLLVQRRTSLDQAGAAVTALAEQFRSAASRAAGGVVEVVSGPVAIRHRLGQLLGGARWEVLTFLAESVIAVERDSVHAMEYEALLRGVDFRAVLTRGHLEVPGMWDDVREVTGLGMKMRVAEEIPMRLIVSDRANAMVPLSVAEEPGHADTLVVHGTGLVHALVLLFEQYWERARPLPLAGTKEAQPGGQGLPARSSGGQDGPEPSEQDRQILALLALDVADRTIAAQLDLSLRTVERKIRALMGLASVGSRFQLGAEAVARGWLPADRPTR</sequence>
<dbReference type="Gene3D" id="1.10.10.10">
    <property type="entry name" value="Winged helix-like DNA-binding domain superfamily/Winged helix DNA-binding domain"/>
    <property type="match status" value="1"/>
</dbReference>
<dbReference type="InterPro" id="IPR036388">
    <property type="entry name" value="WH-like_DNA-bd_sf"/>
</dbReference>
<proteinExistence type="predicted"/>
<dbReference type="GO" id="GO:0003677">
    <property type="term" value="F:DNA binding"/>
    <property type="evidence" value="ECO:0007669"/>
    <property type="project" value="InterPro"/>
</dbReference>
<dbReference type="Proteomes" id="UP000236754">
    <property type="component" value="Unassembled WGS sequence"/>
</dbReference>
<dbReference type="InterPro" id="IPR016032">
    <property type="entry name" value="Sig_transdc_resp-reg_C-effctor"/>
</dbReference>
<organism evidence="3 4">
    <name type="scientific">Actinacidiphila yanglinensis</name>
    <dbReference type="NCBI Taxonomy" id="310779"/>
    <lineage>
        <taxon>Bacteria</taxon>
        <taxon>Bacillati</taxon>
        <taxon>Actinomycetota</taxon>
        <taxon>Actinomycetes</taxon>
        <taxon>Kitasatosporales</taxon>
        <taxon>Streptomycetaceae</taxon>
        <taxon>Actinacidiphila</taxon>
    </lineage>
</organism>
<dbReference type="GO" id="GO:0006355">
    <property type="term" value="P:regulation of DNA-templated transcription"/>
    <property type="evidence" value="ECO:0007669"/>
    <property type="project" value="InterPro"/>
</dbReference>
<reference evidence="3 4" key="1">
    <citation type="submission" date="2016-10" db="EMBL/GenBank/DDBJ databases">
        <authorList>
            <person name="de Groot N.N."/>
        </authorList>
    </citation>
    <scope>NUCLEOTIDE SEQUENCE [LARGE SCALE GENOMIC DNA]</scope>
    <source>
        <strain evidence="3 4">CGMCC 4.2023</strain>
    </source>
</reference>
<evidence type="ECO:0000259" key="2">
    <source>
        <dbReference type="SMART" id="SM00421"/>
    </source>
</evidence>
<dbReference type="PANTHER" id="PTHR34293:SF1">
    <property type="entry name" value="HTH-TYPE TRANSCRIPTIONAL REGULATOR TRMBL2"/>
    <property type="match status" value="1"/>
</dbReference>